<evidence type="ECO:0000259" key="14">
    <source>
        <dbReference type="PROSITE" id="PS50262"/>
    </source>
</evidence>
<dbReference type="PANTHER" id="PTHR24234">
    <property type="entry name" value="LYSOPHOSPHATIDIC ACID RECEPTOR 5/SPHINGOSYLPHOSPHORYLCHOLINE RECEPTOR"/>
    <property type="match status" value="1"/>
</dbReference>
<dbReference type="PRINTS" id="PR00237">
    <property type="entry name" value="GPCRRHODOPSN"/>
</dbReference>
<keyword evidence="15" id="KW-1185">Reference proteome</keyword>
<sequence>MADNNTCVDIDDMSRWSDVLMGIYIVVFIFGLVFNLIIFAPIIQQIRRKNVLGIYLLNLSISDLLYIVTMPLWIHYYNQNHHWELPTWSCRLAGFFYYSNMYISIYLLCCISVDRCLTITYPFQAKVMRRLRYAWGSCAAVFIFISSLHGGVLALDEDDVYDNKTRQCYETYPLNDRIATFNLVRVVLFFTVPFVVLVVCYMRIWAEVRVSTGLDERGKRKVKRLAVAVISIFCVCFFPYHLLLAVRSVAFFVMKEKSNCDFEGKLHFGFAITLALTSFNCVVDPLLYMLASNGVREDMQVCYRYRKVVQSQPITNTAMTKL</sequence>
<dbReference type="InterPro" id="IPR017452">
    <property type="entry name" value="GPCR_Rhodpsn_7TM"/>
</dbReference>
<dbReference type="CTD" id="767740"/>
<dbReference type="FunFam" id="1.20.1070.10:FF:000065">
    <property type="entry name" value="G-protein coupled receptor 4"/>
    <property type="match status" value="1"/>
</dbReference>
<dbReference type="InterPro" id="IPR000276">
    <property type="entry name" value="GPCR_Rhodpsn"/>
</dbReference>
<feature type="domain" description="G-protein coupled receptors family 1 profile" evidence="14">
    <location>
        <begin position="34"/>
        <end position="288"/>
    </location>
</feature>
<keyword evidence="4 12" id="KW-0812">Transmembrane</keyword>
<keyword evidence="7 13" id="KW-0472">Membrane</keyword>
<dbReference type="GO" id="GO:0004930">
    <property type="term" value="F:G protein-coupled receptor activity"/>
    <property type="evidence" value="ECO:0007669"/>
    <property type="project" value="UniProtKB-KW"/>
</dbReference>
<gene>
    <name evidence="16" type="primary">gpr184</name>
</gene>
<dbReference type="KEGG" id="char:105901522"/>
<keyword evidence="6 12" id="KW-0297">G-protein coupled receptor</keyword>
<keyword evidence="10" id="KW-0325">Glycoprotein</keyword>
<evidence type="ECO:0000256" key="10">
    <source>
        <dbReference type="ARBA" id="ARBA00023180"/>
    </source>
</evidence>
<proteinExistence type="inferred from homology"/>
<keyword evidence="11 12" id="KW-0807">Transducer</keyword>
<dbReference type="PANTHER" id="PTHR24234:SF7">
    <property type="entry name" value="G-PROTEIN COUPLED RECEPTOR 132-RELATED"/>
    <property type="match status" value="1"/>
</dbReference>
<feature type="transmembrane region" description="Helical" evidence="13">
    <location>
        <begin position="55"/>
        <end position="75"/>
    </location>
</feature>
<dbReference type="RefSeq" id="XP_031429820.1">
    <property type="nucleotide sequence ID" value="XM_031573960.1"/>
</dbReference>
<keyword evidence="3" id="KW-1003">Cell membrane</keyword>
<feature type="transmembrane region" description="Helical" evidence="13">
    <location>
        <begin position="183"/>
        <end position="204"/>
    </location>
</feature>
<dbReference type="OrthoDB" id="6021389at2759"/>
<name>A0A6P8G2M1_CLUHA</name>
<evidence type="ECO:0000256" key="5">
    <source>
        <dbReference type="ARBA" id="ARBA00022989"/>
    </source>
</evidence>
<feature type="transmembrane region" description="Helical" evidence="13">
    <location>
        <begin position="225"/>
        <end position="246"/>
    </location>
</feature>
<dbReference type="GO" id="GO:0010972">
    <property type="term" value="P:negative regulation of G2/M transition of mitotic cell cycle"/>
    <property type="evidence" value="ECO:0007669"/>
    <property type="project" value="TreeGrafter"/>
</dbReference>
<feature type="transmembrane region" description="Helical" evidence="13">
    <location>
        <begin position="133"/>
        <end position="155"/>
    </location>
</feature>
<keyword evidence="8" id="KW-1015">Disulfide bond</keyword>
<keyword evidence="9 12" id="KW-0675">Receptor</keyword>
<evidence type="ECO:0000256" key="4">
    <source>
        <dbReference type="ARBA" id="ARBA00022692"/>
    </source>
</evidence>
<dbReference type="PROSITE" id="PS00237">
    <property type="entry name" value="G_PROTEIN_RECEP_F1_1"/>
    <property type="match status" value="1"/>
</dbReference>
<reference evidence="16" key="1">
    <citation type="submission" date="2025-08" db="UniProtKB">
        <authorList>
            <consortium name="RefSeq"/>
        </authorList>
    </citation>
    <scope>IDENTIFICATION</scope>
</reference>
<protein>
    <submittedName>
        <fullName evidence="16">G protein-coupled receptor 184</fullName>
    </submittedName>
</protein>
<dbReference type="PROSITE" id="PS50262">
    <property type="entry name" value="G_PROTEIN_RECEP_F1_2"/>
    <property type="match status" value="1"/>
</dbReference>
<dbReference type="Gene3D" id="1.20.1070.10">
    <property type="entry name" value="Rhodopsin 7-helix transmembrane proteins"/>
    <property type="match status" value="1"/>
</dbReference>
<evidence type="ECO:0000256" key="11">
    <source>
        <dbReference type="ARBA" id="ARBA00023224"/>
    </source>
</evidence>
<feature type="transmembrane region" description="Helical" evidence="13">
    <location>
        <begin position="21"/>
        <end position="43"/>
    </location>
</feature>
<evidence type="ECO:0000256" key="6">
    <source>
        <dbReference type="ARBA" id="ARBA00023040"/>
    </source>
</evidence>
<evidence type="ECO:0000256" key="3">
    <source>
        <dbReference type="ARBA" id="ARBA00022475"/>
    </source>
</evidence>
<comment type="subcellular location">
    <subcellularLocation>
        <location evidence="1">Cell membrane</location>
        <topology evidence="1">Multi-pass membrane protein</topology>
    </subcellularLocation>
</comment>
<evidence type="ECO:0000256" key="13">
    <source>
        <dbReference type="SAM" id="Phobius"/>
    </source>
</evidence>
<comment type="similarity">
    <text evidence="2 12">Belongs to the G-protein coupled receptor 1 family.</text>
</comment>
<keyword evidence="5 13" id="KW-1133">Transmembrane helix</keyword>
<dbReference type="SUPFAM" id="SSF81321">
    <property type="entry name" value="Family A G protein-coupled receptor-like"/>
    <property type="match status" value="1"/>
</dbReference>
<evidence type="ECO:0000313" key="16">
    <source>
        <dbReference type="RefSeq" id="XP_031429820.1"/>
    </source>
</evidence>
<dbReference type="GeneID" id="105901522"/>
<dbReference type="Proteomes" id="UP000515152">
    <property type="component" value="Chromosome 9"/>
</dbReference>
<organism evidence="15 16">
    <name type="scientific">Clupea harengus</name>
    <name type="common">Atlantic herring</name>
    <dbReference type="NCBI Taxonomy" id="7950"/>
    <lineage>
        <taxon>Eukaryota</taxon>
        <taxon>Metazoa</taxon>
        <taxon>Chordata</taxon>
        <taxon>Craniata</taxon>
        <taxon>Vertebrata</taxon>
        <taxon>Euteleostomi</taxon>
        <taxon>Actinopterygii</taxon>
        <taxon>Neopterygii</taxon>
        <taxon>Teleostei</taxon>
        <taxon>Clupei</taxon>
        <taxon>Clupeiformes</taxon>
        <taxon>Clupeoidei</taxon>
        <taxon>Clupeidae</taxon>
        <taxon>Clupea</taxon>
    </lineage>
</organism>
<feature type="transmembrane region" description="Helical" evidence="13">
    <location>
        <begin position="95"/>
        <end position="113"/>
    </location>
</feature>
<dbReference type="AlphaFoldDB" id="A0A6P8G2M1"/>
<accession>A0A6P8G2M1</accession>
<dbReference type="Pfam" id="PF00001">
    <property type="entry name" value="7tm_1"/>
    <property type="match status" value="1"/>
</dbReference>
<dbReference type="GO" id="GO:0000082">
    <property type="term" value="P:G1/S transition of mitotic cell cycle"/>
    <property type="evidence" value="ECO:0007669"/>
    <property type="project" value="TreeGrafter"/>
</dbReference>
<evidence type="ECO:0000256" key="2">
    <source>
        <dbReference type="ARBA" id="ARBA00010663"/>
    </source>
</evidence>
<feature type="transmembrane region" description="Helical" evidence="13">
    <location>
        <begin position="266"/>
        <end position="290"/>
    </location>
</feature>
<dbReference type="GO" id="GO:0005886">
    <property type="term" value="C:plasma membrane"/>
    <property type="evidence" value="ECO:0007669"/>
    <property type="project" value="UniProtKB-SubCell"/>
</dbReference>
<evidence type="ECO:0000256" key="9">
    <source>
        <dbReference type="ARBA" id="ARBA00023170"/>
    </source>
</evidence>
<evidence type="ECO:0000256" key="8">
    <source>
        <dbReference type="ARBA" id="ARBA00023157"/>
    </source>
</evidence>
<evidence type="ECO:0000256" key="12">
    <source>
        <dbReference type="RuleBase" id="RU000688"/>
    </source>
</evidence>
<evidence type="ECO:0000256" key="1">
    <source>
        <dbReference type="ARBA" id="ARBA00004651"/>
    </source>
</evidence>
<evidence type="ECO:0000256" key="7">
    <source>
        <dbReference type="ARBA" id="ARBA00023136"/>
    </source>
</evidence>
<dbReference type="PRINTS" id="PR01157">
    <property type="entry name" value="P2YPURNOCPTR"/>
</dbReference>
<evidence type="ECO:0000313" key="15">
    <source>
        <dbReference type="Proteomes" id="UP000515152"/>
    </source>
</evidence>